<keyword evidence="5 6" id="KW-0472">Membrane</keyword>
<gene>
    <name evidence="8" type="ORF">BJY26_001367</name>
</gene>
<feature type="transmembrane region" description="Helical" evidence="6">
    <location>
        <begin position="143"/>
        <end position="169"/>
    </location>
</feature>
<evidence type="ECO:0000256" key="4">
    <source>
        <dbReference type="ARBA" id="ARBA00022989"/>
    </source>
</evidence>
<proteinExistence type="predicted"/>
<evidence type="ECO:0000256" key="2">
    <source>
        <dbReference type="ARBA" id="ARBA00022448"/>
    </source>
</evidence>
<reference evidence="8 9" key="1">
    <citation type="submission" date="2020-07" db="EMBL/GenBank/DDBJ databases">
        <title>Sequencing the genomes of 1000 actinobacteria strains.</title>
        <authorList>
            <person name="Klenk H.-P."/>
        </authorList>
    </citation>
    <scope>NUCLEOTIDE SEQUENCE [LARGE SCALE GENOMIC DNA]</scope>
    <source>
        <strain evidence="8 9">DSM 26341</strain>
    </source>
</reference>
<evidence type="ECO:0000256" key="5">
    <source>
        <dbReference type="ARBA" id="ARBA00023136"/>
    </source>
</evidence>
<protein>
    <submittedName>
        <fullName evidence="8">Di/tricarboxylate transporter</fullName>
    </submittedName>
</protein>
<dbReference type="RefSeq" id="WP_179426791.1">
    <property type="nucleotide sequence ID" value="NZ_JACBZP010000001.1"/>
</dbReference>
<feature type="transmembrane region" description="Helical" evidence="6">
    <location>
        <begin position="324"/>
        <end position="344"/>
    </location>
</feature>
<dbReference type="AlphaFoldDB" id="A0A7Z0D076"/>
<feature type="transmembrane region" description="Helical" evidence="6">
    <location>
        <begin position="89"/>
        <end position="110"/>
    </location>
</feature>
<evidence type="ECO:0000313" key="8">
    <source>
        <dbReference type="EMBL" id="NYI67061.1"/>
    </source>
</evidence>
<dbReference type="GO" id="GO:0016020">
    <property type="term" value="C:membrane"/>
    <property type="evidence" value="ECO:0007669"/>
    <property type="project" value="UniProtKB-SubCell"/>
</dbReference>
<dbReference type="GO" id="GO:0055085">
    <property type="term" value="P:transmembrane transport"/>
    <property type="evidence" value="ECO:0007669"/>
    <property type="project" value="InterPro"/>
</dbReference>
<feature type="transmembrane region" description="Helical" evidence="6">
    <location>
        <begin position="217"/>
        <end position="236"/>
    </location>
</feature>
<feature type="transmembrane region" description="Helical" evidence="6">
    <location>
        <begin position="397"/>
        <end position="419"/>
    </location>
</feature>
<feature type="transmembrane region" description="Helical" evidence="6">
    <location>
        <begin position="51"/>
        <end position="77"/>
    </location>
</feature>
<feature type="domain" description="Citrate transporter-like" evidence="7">
    <location>
        <begin position="58"/>
        <end position="418"/>
    </location>
</feature>
<keyword evidence="4 6" id="KW-1133">Transmembrane helix</keyword>
<feature type="transmembrane region" description="Helical" evidence="6">
    <location>
        <begin position="452"/>
        <end position="473"/>
    </location>
</feature>
<dbReference type="InterPro" id="IPR004680">
    <property type="entry name" value="Cit_transptr-like_dom"/>
</dbReference>
<keyword evidence="9" id="KW-1185">Reference proteome</keyword>
<dbReference type="Proteomes" id="UP000539111">
    <property type="component" value="Unassembled WGS sequence"/>
</dbReference>
<sequence>MSATQLTSSEITTHPRQKTASLIVFAVGIVIAIVSALTLPHAGLLGLVPIVMYSVLTLMNTDVVLATVASLLVAVIMTRTGPIALGTQMATSLGSFVAVIGMIIMLGAGLGRVAQDTGAAERLVRFVMDKVGLKTPTRVQTGLMIASLILVASLGTLAGANAVLAPIVIPIAGRAKWKPPAVAAMFHSAGAAGLMVGPFTPPVVAIMGVTHLTYGTYLLHAGLPIAALTFVTGFIMSRIIQRLATQQYTEADLNLGDQDKPTNKHAGFAACAMFVVLFGLTIFGVFVHADYTFALIVMICTAAAVGLAGRMAPKDVVGAVYQGASKLIWLFFLFWLLDPMLTLIGKTGAYDAAFHGLKPFLSTAGPFVFLLLLMLLGFLHTIPGAAAAQVVLVNKIFGGLAVTLGIPMGSWALLMLAIAQVDQLGPTPGADMIGQMGLARSDSVKYMLYNGWGIMATNSILIIVIFFFTTLHIH</sequence>
<feature type="transmembrane region" description="Helical" evidence="6">
    <location>
        <begin position="20"/>
        <end position="39"/>
    </location>
</feature>
<comment type="subcellular location">
    <subcellularLocation>
        <location evidence="1">Membrane</location>
        <topology evidence="1">Multi-pass membrane protein</topology>
    </subcellularLocation>
</comment>
<dbReference type="EMBL" id="JACBZP010000001">
    <property type="protein sequence ID" value="NYI67061.1"/>
    <property type="molecule type" value="Genomic_DNA"/>
</dbReference>
<evidence type="ECO:0000256" key="3">
    <source>
        <dbReference type="ARBA" id="ARBA00022692"/>
    </source>
</evidence>
<feature type="transmembrane region" description="Helical" evidence="6">
    <location>
        <begin position="293"/>
        <end position="312"/>
    </location>
</feature>
<dbReference type="Pfam" id="PF03600">
    <property type="entry name" value="CitMHS"/>
    <property type="match status" value="1"/>
</dbReference>
<keyword evidence="3 6" id="KW-0812">Transmembrane</keyword>
<feature type="transmembrane region" description="Helical" evidence="6">
    <location>
        <begin position="181"/>
        <end position="197"/>
    </location>
</feature>
<evidence type="ECO:0000256" key="6">
    <source>
        <dbReference type="SAM" id="Phobius"/>
    </source>
</evidence>
<accession>A0A7Z0D076</accession>
<evidence type="ECO:0000256" key="1">
    <source>
        <dbReference type="ARBA" id="ARBA00004141"/>
    </source>
</evidence>
<keyword evidence="2" id="KW-0813">Transport</keyword>
<name>A0A7Z0D076_9MICO</name>
<comment type="caution">
    <text evidence="8">The sequence shown here is derived from an EMBL/GenBank/DDBJ whole genome shotgun (WGS) entry which is preliminary data.</text>
</comment>
<evidence type="ECO:0000259" key="7">
    <source>
        <dbReference type="Pfam" id="PF03600"/>
    </source>
</evidence>
<feature type="transmembrane region" description="Helical" evidence="6">
    <location>
        <begin position="266"/>
        <end position="287"/>
    </location>
</feature>
<feature type="transmembrane region" description="Helical" evidence="6">
    <location>
        <begin position="364"/>
        <end position="385"/>
    </location>
</feature>
<evidence type="ECO:0000313" key="9">
    <source>
        <dbReference type="Proteomes" id="UP000539111"/>
    </source>
</evidence>
<organism evidence="8 9">
    <name type="scientific">Spelaeicoccus albus</name>
    <dbReference type="NCBI Taxonomy" id="1280376"/>
    <lineage>
        <taxon>Bacteria</taxon>
        <taxon>Bacillati</taxon>
        <taxon>Actinomycetota</taxon>
        <taxon>Actinomycetes</taxon>
        <taxon>Micrococcales</taxon>
        <taxon>Brevibacteriaceae</taxon>
        <taxon>Spelaeicoccus</taxon>
    </lineage>
</organism>